<protein>
    <recommendedName>
        <fullName evidence="1">Myb/SANT-like domain-containing protein</fullName>
    </recommendedName>
</protein>
<accession>A0A822ZT19</accession>
<dbReference type="PANTHER" id="PTHR47584">
    <property type="match status" value="1"/>
</dbReference>
<evidence type="ECO:0000259" key="1">
    <source>
        <dbReference type="Pfam" id="PF12776"/>
    </source>
</evidence>
<reference evidence="2 3" key="1">
    <citation type="journal article" date="2020" name="Mol. Biol. Evol.">
        <title>Distinct Expression and Methylation Patterns for Genes with Different Fates following a Single Whole-Genome Duplication in Flowering Plants.</title>
        <authorList>
            <person name="Shi T."/>
            <person name="Rahmani R.S."/>
            <person name="Gugger P.F."/>
            <person name="Wang M."/>
            <person name="Li H."/>
            <person name="Zhang Y."/>
            <person name="Li Z."/>
            <person name="Wang Q."/>
            <person name="Van de Peer Y."/>
            <person name="Marchal K."/>
            <person name="Chen J."/>
        </authorList>
    </citation>
    <scope>NUCLEOTIDE SEQUENCE [LARGE SCALE GENOMIC DNA]</scope>
    <source>
        <tissue evidence="2">Leaf</tissue>
    </source>
</reference>
<dbReference type="PANTHER" id="PTHR47584:SF14">
    <property type="entry name" value="L10-INTERACTING MYB DOMAIN-CONTAINING PROTEIN-LIKE"/>
    <property type="match status" value="1"/>
</dbReference>
<sequence length="75" mass="9286">MGWNYIRTKFNEIHRKSYHLHQFKNKFHAFKKRRSEYLSLINHTGFAMDPLTMMPTANEEVWDEFCKSNRWAKKY</sequence>
<comment type="caution">
    <text evidence="2">The sequence shown here is derived from an EMBL/GenBank/DDBJ whole genome shotgun (WGS) entry which is preliminary data.</text>
</comment>
<dbReference type="AlphaFoldDB" id="A0A822ZT19"/>
<dbReference type="InterPro" id="IPR045026">
    <property type="entry name" value="LIMYB"/>
</dbReference>
<dbReference type="Pfam" id="PF12776">
    <property type="entry name" value="Myb_DNA-bind_3"/>
    <property type="match status" value="1"/>
</dbReference>
<dbReference type="InterPro" id="IPR024752">
    <property type="entry name" value="Myb/SANT-like_dom"/>
</dbReference>
<organism evidence="2 3">
    <name type="scientific">Nelumbo nucifera</name>
    <name type="common">Sacred lotus</name>
    <dbReference type="NCBI Taxonomy" id="4432"/>
    <lineage>
        <taxon>Eukaryota</taxon>
        <taxon>Viridiplantae</taxon>
        <taxon>Streptophyta</taxon>
        <taxon>Embryophyta</taxon>
        <taxon>Tracheophyta</taxon>
        <taxon>Spermatophyta</taxon>
        <taxon>Magnoliopsida</taxon>
        <taxon>Proteales</taxon>
        <taxon>Nelumbonaceae</taxon>
        <taxon>Nelumbo</taxon>
    </lineage>
</organism>
<dbReference type="Proteomes" id="UP000607653">
    <property type="component" value="Unassembled WGS sequence"/>
</dbReference>
<feature type="domain" description="Myb/SANT-like" evidence="1">
    <location>
        <begin position="2"/>
        <end position="65"/>
    </location>
</feature>
<proteinExistence type="predicted"/>
<evidence type="ECO:0000313" key="3">
    <source>
        <dbReference type="Proteomes" id="UP000607653"/>
    </source>
</evidence>
<gene>
    <name evidence="2" type="ORF">HUJ06_016396</name>
</gene>
<name>A0A822ZT19_NELNU</name>
<evidence type="ECO:0000313" key="2">
    <source>
        <dbReference type="EMBL" id="DAD46459.1"/>
    </source>
</evidence>
<keyword evidence="3" id="KW-1185">Reference proteome</keyword>
<dbReference type="EMBL" id="DUZY01000008">
    <property type="protein sequence ID" value="DAD46459.1"/>
    <property type="molecule type" value="Genomic_DNA"/>
</dbReference>